<feature type="transmembrane region" description="Helical" evidence="4">
    <location>
        <begin position="343"/>
        <end position="361"/>
    </location>
</feature>
<feature type="transmembrane region" description="Helical" evidence="4">
    <location>
        <begin position="234"/>
        <end position="255"/>
    </location>
</feature>
<dbReference type="SUPFAM" id="SSF103473">
    <property type="entry name" value="MFS general substrate transporter"/>
    <property type="match status" value="1"/>
</dbReference>
<feature type="transmembrane region" description="Helical" evidence="4">
    <location>
        <begin position="204"/>
        <end position="222"/>
    </location>
</feature>
<feature type="transmembrane region" description="Helical" evidence="4">
    <location>
        <begin position="75"/>
        <end position="99"/>
    </location>
</feature>
<reference evidence="6 7" key="1">
    <citation type="journal article" date="2020" name="ISME J.">
        <title>Uncovering the hidden diversity of litter-decomposition mechanisms in mushroom-forming fungi.</title>
        <authorList>
            <person name="Floudas D."/>
            <person name="Bentzer J."/>
            <person name="Ahren D."/>
            <person name="Johansson T."/>
            <person name="Persson P."/>
            <person name="Tunlid A."/>
        </authorList>
    </citation>
    <scope>NUCLEOTIDE SEQUENCE [LARGE SCALE GENOMIC DNA]</scope>
    <source>
        <strain evidence="6 7">CBS 291.85</strain>
    </source>
</reference>
<dbReference type="PANTHER" id="PTHR11360">
    <property type="entry name" value="MONOCARBOXYLATE TRANSPORTER"/>
    <property type="match status" value="1"/>
</dbReference>
<evidence type="ECO:0000256" key="1">
    <source>
        <dbReference type="ARBA" id="ARBA00004141"/>
    </source>
</evidence>
<comment type="similarity">
    <text evidence="2">Belongs to the major facilitator superfamily. Monocarboxylate porter (TC 2.A.1.13) family.</text>
</comment>
<comment type="caution">
    <text evidence="6">The sequence shown here is derived from an EMBL/GenBank/DDBJ whole genome shotgun (WGS) entry which is preliminary data.</text>
</comment>
<accession>A0A8H5GGL9</accession>
<dbReference type="OrthoDB" id="6509908at2759"/>
<keyword evidence="4" id="KW-0472">Membrane</keyword>
<feature type="region of interest" description="Disordered" evidence="3">
    <location>
        <begin position="1"/>
        <end position="66"/>
    </location>
</feature>
<dbReference type="EMBL" id="JAACJM010000032">
    <property type="protein sequence ID" value="KAF5364699.1"/>
    <property type="molecule type" value="Genomic_DNA"/>
</dbReference>
<dbReference type="AlphaFoldDB" id="A0A8H5GGL9"/>
<keyword evidence="4" id="KW-1133">Transmembrane helix</keyword>
<evidence type="ECO:0000256" key="3">
    <source>
        <dbReference type="SAM" id="MobiDB-lite"/>
    </source>
</evidence>
<dbReference type="InterPro" id="IPR036259">
    <property type="entry name" value="MFS_trans_sf"/>
</dbReference>
<feature type="transmembrane region" description="Helical" evidence="4">
    <location>
        <begin position="111"/>
        <end position="133"/>
    </location>
</feature>
<feature type="transmembrane region" description="Helical" evidence="4">
    <location>
        <begin position="176"/>
        <end position="197"/>
    </location>
</feature>
<dbReference type="Pfam" id="PF07690">
    <property type="entry name" value="MFS_1"/>
    <property type="match status" value="1"/>
</dbReference>
<evidence type="ECO:0000313" key="7">
    <source>
        <dbReference type="Proteomes" id="UP000559256"/>
    </source>
</evidence>
<feature type="compositionally biased region" description="Basic and acidic residues" evidence="3">
    <location>
        <begin position="14"/>
        <end position="27"/>
    </location>
</feature>
<organism evidence="6 7">
    <name type="scientific">Tetrapyrgos nigripes</name>
    <dbReference type="NCBI Taxonomy" id="182062"/>
    <lineage>
        <taxon>Eukaryota</taxon>
        <taxon>Fungi</taxon>
        <taxon>Dikarya</taxon>
        <taxon>Basidiomycota</taxon>
        <taxon>Agaricomycotina</taxon>
        <taxon>Agaricomycetes</taxon>
        <taxon>Agaricomycetidae</taxon>
        <taxon>Agaricales</taxon>
        <taxon>Marasmiineae</taxon>
        <taxon>Marasmiaceae</taxon>
        <taxon>Tetrapyrgos</taxon>
    </lineage>
</organism>
<feature type="transmembrane region" description="Helical" evidence="4">
    <location>
        <begin position="276"/>
        <end position="300"/>
    </location>
</feature>
<feature type="domain" description="Major facilitator superfamily (MFS) profile" evidence="5">
    <location>
        <begin position="277"/>
        <end position="463"/>
    </location>
</feature>
<feature type="transmembrane region" description="Helical" evidence="4">
    <location>
        <begin position="145"/>
        <end position="170"/>
    </location>
</feature>
<dbReference type="Proteomes" id="UP000559256">
    <property type="component" value="Unassembled WGS sequence"/>
</dbReference>
<name>A0A8H5GGL9_9AGAR</name>
<feature type="transmembrane region" description="Helical" evidence="4">
    <location>
        <begin position="367"/>
        <end position="390"/>
    </location>
</feature>
<feature type="transmembrane region" description="Helical" evidence="4">
    <location>
        <begin position="312"/>
        <end position="331"/>
    </location>
</feature>
<dbReference type="InterPro" id="IPR020846">
    <property type="entry name" value="MFS_dom"/>
</dbReference>
<feature type="compositionally biased region" description="Basic and acidic residues" evidence="3">
    <location>
        <begin position="39"/>
        <end position="51"/>
    </location>
</feature>
<evidence type="ECO:0000313" key="6">
    <source>
        <dbReference type="EMBL" id="KAF5364699.1"/>
    </source>
</evidence>
<dbReference type="PANTHER" id="PTHR11360:SF234">
    <property type="entry name" value="MFS-TYPE TRANSPORTER DBAD-RELATED"/>
    <property type="match status" value="1"/>
</dbReference>
<dbReference type="GO" id="GO:0016020">
    <property type="term" value="C:membrane"/>
    <property type="evidence" value="ECO:0007669"/>
    <property type="project" value="UniProtKB-SubCell"/>
</dbReference>
<comment type="subcellular location">
    <subcellularLocation>
        <location evidence="1">Membrane</location>
        <topology evidence="1">Multi-pass membrane protein</topology>
    </subcellularLocation>
</comment>
<dbReference type="InterPro" id="IPR050327">
    <property type="entry name" value="Proton-linked_MCT"/>
</dbReference>
<evidence type="ECO:0000256" key="4">
    <source>
        <dbReference type="SAM" id="Phobius"/>
    </source>
</evidence>
<keyword evidence="7" id="KW-1185">Reference proteome</keyword>
<evidence type="ECO:0000256" key="2">
    <source>
        <dbReference type="ARBA" id="ARBA00006727"/>
    </source>
</evidence>
<feature type="transmembrane region" description="Helical" evidence="4">
    <location>
        <begin position="402"/>
        <end position="423"/>
    </location>
</feature>
<dbReference type="GO" id="GO:0022857">
    <property type="term" value="F:transmembrane transporter activity"/>
    <property type="evidence" value="ECO:0007669"/>
    <property type="project" value="InterPro"/>
</dbReference>
<sequence length="463" mass="50078">MEAENFKTATTDENGSRFSEKEEREAKNGTPNPNTSVETRSDEKSDNEKSVEQSPESKLVPGESETDFPDGGLRAWLVVLGTALSSTASFGYINAWGVFQSYYEQTLLEQYSASTIAWIGSVQYMMVFLPAVVSGRLFDIGWFKVPYFAASCLLVVATILVGQCTQFWHFLLCQGFAIGLATGMIYGPTMGVIGHWFKRKRGMAMGLTAVGSSAGGTVFPIAARKLIPLVGFPWTMRILGFMLLFVLVIANLSLARRLPPKNLKGGLFNPKAFKDIPYAVYTVASVLVFFGLYTVLTYIDISAVHVGVSDDFSFYLVSLANASSALGRILAGIMVDRIGAVNYVAPMTFFAGILTYAWPFAKSEGSLIAVAIIYGIMNGTFVSSFLFPVFELGELGDVGRRTGMVLSLSAIGTLFGIPISGAISSATGGFEAVGFWAGSVIIVAVMLMLVTRHLVLKKLWGKF</sequence>
<feature type="transmembrane region" description="Helical" evidence="4">
    <location>
        <begin position="435"/>
        <end position="455"/>
    </location>
</feature>
<dbReference type="PROSITE" id="PS50850">
    <property type="entry name" value="MFS"/>
    <property type="match status" value="1"/>
</dbReference>
<evidence type="ECO:0000259" key="5">
    <source>
        <dbReference type="PROSITE" id="PS50850"/>
    </source>
</evidence>
<protein>
    <recommendedName>
        <fullName evidence="5">Major facilitator superfamily (MFS) profile domain-containing protein</fullName>
    </recommendedName>
</protein>
<keyword evidence="4" id="KW-0812">Transmembrane</keyword>
<proteinExistence type="inferred from homology"/>
<gene>
    <name evidence="6" type="ORF">D9758_005554</name>
</gene>
<dbReference type="InterPro" id="IPR011701">
    <property type="entry name" value="MFS"/>
</dbReference>
<dbReference type="Gene3D" id="1.20.1250.20">
    <property type="entry name" value="MFS general substrate transporter like domains"/>
    <property type="match status" value="2"/>
</dbReference>
<feature type="compositionally biased region" description="Polar residues" evidence="3">
    <location>
        <begin position="29"/>
        <end position="38"/>
    </location>
</feature>